<gene>
    <name evidence="1" type="ORF">BWX89_00255</name>
</gene>
<sequence>MTTDINEPIKVKLIVGKGSIKIISLFWNNRVIPVESITYRWTTKKGIYPLFHFAVLSNGSVIEIHFNPVYLQWELDRIHMDG</sequence>
<evidence type="ECO:0000313" key="1">
    <source>
        <dbReference type="EMBL" id="OQB74899.1"/>
    </source>
</evidence>
<comment type="caution">
    <text evidence="1">The sequence shown here is derived from an EMBL/GenBank/DDBJ whole genome shotgun (WGS) entry which is preliminary data.</text>
</comment>
<proteinExistence type="predicted"/>
<protein>
    <submittedName>
        <fullName evidence="1">Uncharacterized protein</fullName>
    </submittedName>
</protein>
<accession>A0A1V6CD98</accession>
<dbReference type="EMBL" id="MWDQ01000026">
    <property type="protein sequence ID" value="OQB74899.1"/>
    <property type="molecule type" value="Genomic_DNA"/>
</dbReference>
<reference evidence="1" key="1">
    <citation type="submission" date="2017-02" db="EMBL/GenBank/DDBJ databases">
        <title>Delving into the versatile metabolic prowess of the omnipresent phylum Bacteroidetes.</title>
        <authorList>
            <person name="Nobu M.K."/>
            <person name="Mei R."/>
            <person name="Narihiro T."/>
            <person name="Kuroda K."/>
            <person name="Liu W.-T."/>
        </authorList>
    </citation>
    <scope>NUCLEOTIDE SEQUENCE</scope>
    <source>
        <strain evidence="1">ADurb.Bin131</strain>
    </source>
</reference>
<dbReference type="AlphaFoldDB" id="A0A1V6CD98"/>
<organism evidence="1">
    <name type="scientific">candidate division TA06 bacterium ADurb.Bin131</name>
    <dbReference type="NCBI Taxonomy" id="1852827"/>
    <lineage>
        <taxon>Bacteria</taxon>
        <taxon>Bacteria division TA06</taxon>
    </lineage>
</organism>
<dbReference type="Proteomes" id="UP000485562">
    <property type="component" value="Unassembled WGS sequence"/>
</dbReference>
<name>A0A1V6CD98_UNCT6</name>